<feature type="transmembrane region" description="Helical" evidence="8">
    <location>
        <begin position="49"/>
        <end position="68"/>
    </location>
</feature>
<feature type="transmembrane region" description="Helical" evidence="8">
    <location>
        <begin position="156"/>
        <end position="176"/>
    </location>
</feature>
<keyword evidence="2" id="KW-0813">Transport</keyword>
<dbReference type="GO" id="GO:0005886">
    <property type="term" value="C:plasma membrane"/>
    <property type="evidence" value="ECO:0007669"/>
    <property type="project" value="UniProtKB-SubCell"/>
</dbReference>
<dbReference type="PANTHER" id="PTHR23513">
    <property type="entry name" value="INTEGRAL MEMBRANE EFFLUX PROTEIN-RELATED"/>
    <property type="match status" value="1"/>
</dbReference>
<dbReference type="InterPro" id="IPR020846">
    <property type="entry name" value="MFS_dom"/>
</dbReference>
<gene>
    <name evidence="10" type="ORF">EDF62_0854</name>
</gene>
<dbReference type="EMBL" id="SNYA01000002">
    <property type="protein sequence ID" value="TDP94438.1"/>
    <property type="molecule type" value="Genomic_DNA"/>
</dbReference>
<evidence type="ECO:0000313" key="11">
    <source>
        <dbReference type="Proteomes" id="UP000295601"/>
    </source>
</evidence>
<sequence length="527" mass="55514">MSSMFRSLSVRNYRIWFVGALVSNVGAWMQATTQNWVVLTELTANDAAAVGTTMALQFGPQLLLVPFSGAVADRFDRRKVLLVTQSLLMLLAFGLGALLVFGAAEIWHLYGFALALGIVNAFDTTSRQAFVSDLVGNDQLSNAVALNSASFNSARLIGPAVAGVLIAVVGSGWVFIINGVSFLAVLGALLLITARRVAPPVTAQRESQLHQLLAGFRYVRKRHDLLVIFMIVFLVGAFSMNFPVMSSTMAVEFGRGASDYGLLSSILAIGSLSGALLSARRPAARMRVVIISVGGIGVVSLIAALMPSFWTFAATLVFLGLAISTMLTTANGFVQTTADPAVRGRVLALYMAILMGGTPIGAPLVGAAANALGARSTLIISAVAALLAFAIGMTWLLTERGLRFHREGWNWRVTHVGRPGLDDNPARQSETLTAPISVLRREPDPDPLGESAPQEVPTGVIRLAEPAGARNLADADADADADAAAAAAAAAGTDVEFERGIEPDSADESEAEPDPEQPRDRPGPAPR</sequence>
<keyword evidence="5 8" id="KW-1133">Transmembrane helix</keyword>
<feature type="transmembrane region" description="Helical" evidence="8">
    <location>
        <begin position="346"/>
        <end position="372"/>
    </location>
</feature>
<dbReference type="Pfam" id="PF05977">
    <property type="entry name" value="MFS_3"/>
    <property type="match status" value="1"/>
</dbReference>
<evidence type="ECO:0000256" key="8">
    <source>
        <dbReference type="SAM" id="Phobius"/>
    </source>
</evidence>
<protein>
    <submittedName>
        <fullName evidence="10">Putative MFS family arabinose efflux permease</fullName>
    </submittedName>
</protein>
<feature type="transmembrane region" description="Helical" evidence="8">
    <location>
        <begin position="286"/>
        <end position="306"/>
    </location>
</feature>
<feature type="compositionally biased region" description="Basic and acidic residues" evidence="7">
    <location>
        <begin position="516"/>
        <end position="527"/>
    </location>
</feature>
<feature type="transmembrane region" description="Helical" evidence="8">
    <location>
        <begin position="378"/>
        <end position="397"/>
    </location>
</feature>
<feature type="transmembrane region" description="Helical" evidence="8">
    <location>
        <begin position="225"/>
        <end position="242"/>
    </location>
</feature>
<comment type="subcellular location">
    <subcellularLocation>
        <location evidence="1">Cell membrane</location>
        <topology evidence="1">Multi-pass membrane protein</topology>
    </subcellularLocation>
</comment>
<feature type="region of interest" description="Disordered" evidence="7">
    <location>
        <begin position="470"/>
        <end position="527"/>
    </location>
</feature>
<name>A0A4V6PVQ9_9MICO</name>
<feature type="region of interest" description="Disordered" evidence="7">
    <location>
        <begin position="438"/>
        <end position="458"/>
    </location>
</feature>
<evidence type="ECO:0000313" key="10">
    <source>
        <dbReference type="EMBL" id="TDP94438.1"/>
    </source>
</evidence>
<evidence type="ECO:0000256" key="5">
    <source>
        <dbReference type="ARBA" id="ARBA00022989"/>
    </source>
</evidence>
<dbReference type="InterPro" id="IPR010290">
    <property type="entry name" value="TM_effector"/>
</dbReference>
<dbReference type="Gene3D" id="1.20.1250.20">
    <property type="entry name" value="MFS general substrate transporter like domains"/>
    <property type="match status" value="1"/>
</dbReference>
<evidence type="ECO:0000256" key="7">
    <source>
        <dbReference type="SAM" id="MobiDB-lite"/>
    </source>
</evidence>
<feature type="compositionally biased region" description="Low complexity" evidence="7">
    <location>
        <begin position="482"/>
        <end position="491"/>
    </location>
</feature>
<dbReference type="PROSITE" id="PS50850">
    <property type="entry name" value="MFS"/>
    <property type="match status" value="1"/>
</dbReference>
<dbReference type="InterPro" id="IPR036259">
    <property type="entry name" value="MFS_trans_sf"/>
</dbReference>
<dbReference type="CDD" id="cd06173">
    <property type="entry name" value="MFS_MefA_like"/>
    <property type="match status" value="1"/>
</dbReference>
<dbReference type="SUPFAM" id="SSF103473">
    <property type="entry name" value="MFS general substrate transporter"/>
    <property type="match status" value="1"/>
</dbReference>
<evidence type="ECO:0000256" key="6">
    <source>
        <dbReference type="ARBA" id="ARBA00023136"/>
    </source>
</evidence>
<evidence type="ECO:0000256" key="2">
    <source>
        <dbReference type="ARBA" id="ARBA00022448"/>
    </source>
</evidence>
<keyword evidence="6 8" id="KW-0472">Membrane</keyword>
<feature type="transmembrane region" description="Helical" evidence="8">
    <location>
        <begin position="262"/>
        <end position="279"/>
    </location>
</feature>
<dbReference type="Proteomes" id="UP000295601">
    <property type="component" value="Unassembled WGS sequence"/>
</dbReference>
<feature type="transmembrane region" description="Helical" evidence="8">
    <location>
        <begin position="312"/>
        <end position="334"/>
    </location>
</feature>
<reference evidence="10 11" key="1">
    <citation type="submission" date="2019-03" db="EMBL/GenBank/DDBJ databases">
        <title>Genomic analyses of the natural microbiome of Caenorhabditis elegans.</title>
        <authorList>
            <person name="Samuel B."/>
        </authorList>
    </citation>
    <scope>NUCLEOTIDE SEQUENCE [LARGE SCALE GENOMIC DNA]</scope>
    <source>
        <strain evidence="10 11">JUb18</strain>
    </source>
</reference>
<keyword evidence="3" id="KW-1003">Cell membrane</keyword>
<feature type="domain" description="Major facilitator superfamily (MFS) profile" evidence="9">
    <location>
        <begin position="1"/>
        <end position="400"/>
    </location>
</feature>
<comment type="caution">
    <text evidence="10">The sequence shown here is derived from an EMBL/GenBank/DDBJ whole genome shotgun (WGS) entry which is preliminary data.</text>
</comment>
<evidence type="ECO:0000256" key="3">
    <source>
        <dbReference type="ARBA" id="ARBA00022475"/>
    </source>
</evidence>
<feature type="transmembrane region" description="Helical" evidence="8">
    <location>
        <begin position="12"/>
        <end position="29"/>
    </location>
</feature>
<feature type="transmembrane region" description="Helical" evidence="8">
    <location>
        <begin position="80"/>
        <end position="100"/>
    </location>
</feature>
<evidence type="ECO:0000256" key="1">
    <source>
        <dbReference type="ARBA" id="ARBA00004651"/>
    </source>
</evidence>
<keyword evidence="4 8" id="KW-0812">Transmembrane</keyword>
<keyword evidence="11" id="KW-1185">Reference proteome</keyword>
<dbReference type="AlphaFoldDB" id="A0A4V6PVQ9"/>
<evidence type="ECO:0000256" key="4">
    <source>
        <dbReference type="ARBA" id="ARBA00022692"/>
    </source>
</evidence>
<dbReference type="PANTHER" id="PTHR23513:SF11">
    <property type="entry name" value="STAPHYLOFERRIN A TRANSPORTER"/>
    <property type="match status" value="1"/>
</dbReference>
<feature type="compositionally biased region" description="Acidic residues" evidence="7">
    <location>
        <begin position="504"/>
        <end position="515"/>
    </location>
</feature>
<proteinExistence type="predicted"/>
<accession>A0A4V6PVQ9</accession>
<evidence type="ECO:0000259" key="9">
    <source>
        <dbReference type="PROSITE" id="PS50850"/>
    </source>
</evidence>
<organism evidence="10 11">
    <name type="scientific">Leucobacter luti</name>
    <dbReference type="NCBI Taxonomy" id="340320"/>
    <lineage>
        <taxon>Bacteria</taxon>
        <taxon>Bacillati</taxon>
        <taxon>Actinomycetota</taxon>
        <taxon>Actinomycetes</taxon>
        <taxon>Micrococcales</taxon>
        <taxon>Microbacteriaceae</taxon>
        <taxon>Leucobacter</taxon>
    </lineage>
</organism>
<dbReference type="GO" id="GO:0022857">
    <property type="term" value="F:transmembrane transporter activity"/>
    <property type="evidence" value="ECO:0007669"/>
    <property type="project" value="InterPro"/>
</dbReference>